<name>A0A5J9STP9_9POAL</name>
<proteinExistence type="predicted"/>
<sequence>QVRNAPQPIKRKNAALSPPSLRLSPPPLLAPYPSREEIAGGADGGAVPGARGVGVWGRTGPVAAPAVEEVEARDGVVWEQRPEDVEAEGRSRELTSLGFNFSAAGFLFPYHIGVAQCLIDRGFSFSCLHIPDAVEVDAIQTFQANGLTAIAADEDVIAAGPWPFMLLQDLIVACGIIVSLPMETVQRSSGSALMETLRGNQMVFSLRKHEGNRRQMMGDGGCMELAELARILCVVRTKFIYHVFMQHTFK</sequence>
<reference evidence="2 3" key="1">
    <citation type="journal article" date="2019" name="Sci. Rep.">
        <title>A high-quality genome of Eragrostis curvula grass provides insights into Poaceae evolution and supports new strategies to enhance forage quality.</title>
        <authorList>
            <person name="Carballo J."/>
            <person name="Santos B.A.C.M."/>
            <person name="Zappacosta D."/>
            <person name="Garbus I."/>
            <person name="Selva J.P."/>
            <person name="Gallo C.A."/>
            <person name="Diaz A."/>
            <person name="Albertini E."/>
            <person name="Caccamo M."/>
            <person name="Echenique V."/>
        </authorList>
    </citation>
    <scope>NUCLEOTIDE SEQUENCE [LARGE SCALE GENOMIC DNA]</scope>
    <source>
        <strain evidence="3">cv. Victoria</strain>
        <tissue evidence="2">Leaf</tissue>
    </source>
</reference>
<organism evidence="2 3">
    <name type="scientific">Eragrostis curvula</name>
    <name type="common">weeping love grass</name>
    <dbReference type="NCBI Taxonomy" id="38414"/>
    <lineage>
        <taxon>Eukaryota</taxon>
        <taxon>Viridiplantae</taxon>
        <taxon>Streptophyta</taxon>
        <taxon>Embryophyta</taxon>
        <taxon>Tracheophyta</taxon>
        <taxon>Spermatophyta</taxon>
        <taxon>Magnoliopsida</taxon>
        <taxon>Liliopsida</taxon>
        <taxon>Poales</taxon>
        <taxon>Poaceae</taxon>
        <taxon>PACMAD clade</taxon>
        <taxon>Chloridoideae</taxon>
        <taxon>Eragrostideae</taxon>
        <taxon>Eragrostidinae</taxon>
        <taxon>Eragrostis</taxon>
    </lineage>
</organism>
<evidence type="ECO:0000256" key="1">
    <source>
        <dbReference type="SAM" id="MobiDB-lite"/>
    </source>
</evidence>
<dbReference type="Proteomes" id="UP000324897">
    <property type="component" value="Unassembled WGS sequence"/>
</dbReference>
<dbReference type="Gramene" id="TVU02307">
    <property type="protein sequence ID" value="TVU02307"/>
    <property type="gene ID" value="EJB05_52216"/>
</dbReference>
<feature type="non-terminal residue" evidence="2">
    <location>
        <position position="1"/>
    </location>
</feature>
<accession>A0A5J9STP9</accession>
<gene>
    <name evidence="2" type="ORF">EJB05_52216</name>
</gene>
<evidence type="ECO:0000313" key="3">
    <source>
        <dbReference type="Proteomes" id="UP000324897"/>
    </source>
</evidence>
<evidence type="ECO:0000313" key="2">
    <source>
        <dbReference type="EMBL" id="TVU02307.1"/>
    </source>
</evidence>
<dbReference type="AlphaFoldDB" id="A0A5J9STP9"/>
<feature type="region of interest" description="Disordered" evidence="1">
    <location>
        <begin position="1"/>
        <end position="46"/>
    </location>
</feature>
<protein>
    <submittedName>
        <fullName evidence="2">Uncharacterized protein</fullName>
    </submittedName>
</protein>
<dbReference type="OrthoDB" id="197155at2759"/>
<comment type="caution">
    <text evidence="2">The sequence shown here is derived from an EMBL/GenBank/DDBJ whole genome shotgun (WGS) entry which is preliminary data.</text>
</comment>
<dbReference type="EMBL" id="RWGY01000340">
    <property type="protein sequence ID" value="TVU02307.1"/>
    <property type="molecule type" value="Genomic_DNA"/>
</dbReference>
<feature type="compositionally biased region" description="Low complexity" evidence="1">
    <location>
        <begin position="14"/>
        <end position="23"/>
    </location>
</feature>
<keyword evidence="3" id="KW-1185">Reference proteome</keyword>